<evidence type="ECO:0000259" key="5">
    <source>
        <dbReference type="PROSITE" id="PS51464"/>
    </source>
</evidence>
<sequence length="180" mass="19027">MKKFDFIGAAKNIFEIESRVVLELSAQLNQSFVTLCEDALSCNGKLILLGIGKSGHVCQKIAATLSSTGTPSFFIHPTEAAHGDMGMIGKEDILLIFSNSGETQEIISILPALKRASKKLICVTGNNNSSIAKISDNAIEIKTSEEACTLDLAPTSSTTSAMAFGDALAVSLLQARGFTK</sequence>
<evidence type="ECO:0000313" key="7">
    <source>
        <dbReference type="Proteomes" id="UP000318359"/>
    </source>
</evidence>
<evidence type="ECO:0000256" key="1">
    <source>
        <dbReference type="ARBA" id="ARBA00008165"/>
    </source>
</evidence>
<keyword evidence="3" id="KW-0677">Repeat</keyword>
<organism evidence="6 7">
    <name type="scientific">SAR86 cluster bacterium</name>
    <dbReference type="NCBI Taxonomy" id="2030880"/>
    <lineage>
        <taxon>Bacteria</taxon>
        <taxon>Pseudomonadati</taxon>
        <taxon>Pseudomonadota</taxon>
        <taxon>Gammaproteobacteria</taxon>
        <taxon>SAR86 cluster</taxon>
    </lineage>
</organism>
<dbReference type="EC" id="5.3.1.13" evidence="2"/>
<evidence type="ECO:0000256" key="2">
    <source>
        <dbReference type="ARBA" id="ARBA00012545"/>
    </source>
</evidence>
<dbReference type="PROSITE" id="PS51464">
    <property type="entry name" value="SIS"/>
    <property type="match status" value="1"/>
</dbReference>
<dbReference type="InterPro" id="IPR046348">
    <property type="entry name" value="SIS_dom_sf"/>
</dbReference>
<protein>
    <recommendedName>
        <fullName evidence="2">arabinose-5-phosphate isomerase</fullName>
        <ecNumber evidence="2">5.3.1.13</ecNumber>
    </recommendedName>
</protein>
<proteinExistence type="inferred from homology"/>
<dbReference type="GO" id="GO:0019146">
    <property type="term" value="F:arabinose-5-phosphate isomerase activity"/>
    <property type="evidence" value="ECO:0007669"/>
    <property type="project" value="UniProtKB-EC"/>
</dbReference>
<keyword evidence="4" id="KW-0129">CBS domain</keyword>
<gene>
    <name evidence="6" type="ORF">EVB00_02465</name>
</gene>
<dbReference type="GO" id="GO:0097367">
    <property type="term" value="F:carbohydrate derivative binding"/>
    <property type="evidence" value="ECO:0007669"/>
    <property type="project" value="InterPro"/>
</dbReference>
<evidence type="ECO:0000256" key="3">
    <source>
        <dbReference type="ARBA" id="ARBA00022737"/>
    </source>
</evidence>
<accession>A0A520M7R1</accession>
<dbReference type="SUPFAM" id="SSF53697">
    <property type="entry name" value="SIS domain"/>
    <property type="match status" value="1"/>
</dbReference>
<dbReference type="FunFam" id="3.40.50.10490:FF:000011">
    <property type="entry name" value="Arabinose 5-phosphate isomerase"/>
    <property type="match status" value="1"/>
</dbReference>
<evidence type="ECO:0000313" key="6">
    <source>
        <dbReference type="EMBL" id="RZO17238.1"/>
    </source>
</evidence>
<evidence type="ECO:0000256" key="4">
    <source>
        <dbReference type="ARBA" id="ARBA00023122"/>
    </source>
</evidence>
<reference evidence="6 7" key="1">
    <citation type="submission" date="2019-02" db="EMBL/GenBank/DDBJ databases">
        <title>Prokaryotic population dynamics and viral predation in marine succession experiment using metagenomics: the confinement effect.</title>
        <authorList>
            <person name="Haro-Moreno J.M."/>
            <person name="Rodriguez-Valera F."/>
            <person name="Lopez-Perez M."/>
        </authorList>
    </citation>
    <scope>NUCLEOTIDE SEQUENCE [LARGE SCALE GENOMIC DNA]</scope>
    <source>
        <strain evidence="6">MED-G167</strain>
    </source>
</reference>
<dbReference type="PANTHER" id="PTHR42745">
    <property type="match status" value="1"/>
</dbReference>
<dbReference type="Gene3D" id="3.40.50.10490">
    <property type="entry name" value="Glucose-6-phosphate isomerase like protein, domain 1"/>
    <property type="match status" value="1"/>
</dbReference>
<dbReference type="PANTHER" id="PTHR42745:SF1">
    <property type="entry name" value="ARABINOSE 5-PHOSPHATE ISOMERASE KDSD"/>
    <property type="match status" value="1"/>
</dbReference>
<dbReference type="AlphaFoldDB" id="A0A520M7R1"/>
<comment type="similarity">
    <text evidence="1">Belongs to the SIS family. GutQ/KpsF subfamily.</text>
</comment>
<feature type="domain" description="SIS" evidence="5">
    <location>
        <begin position="36"/>
        <end position="178"/>
    </location>
</feature>
<dbReference type="InterPro" id="IPR001347">
    <property type="entry name" value="SIS_dom"/>
</dbReference>
<comment type="caution">
    <text evidence="6">The sequence shown here is derived from an EMBL/GenBank/DDBJ whole genome shotgun (WGS) entry which is preliminary data.</text>
</comment>
<dbReference type="Pfam" id="PF01380">
    <property type="entry name" value="SIS"/>
    <property type="match status" value="1"/>
</dbReference>
<dbReference type="InterPro" id="IPR035474">
    <property type="entry name" value="SIS_Kpsf"/>
</dbReference>
<dbReference type="CDD" id="cd05014">
    <property type="entry name" value="SIS_Kpsf"/>
    <property type="match status" value="1"/>
</dbReference>
<dbReference type="GO" id="GO:1901135">
    <property type="term" value="P:carbohydrate derivative metabolic process"/>
    <property type="evidence" value="ECO:0007669"/>
    <property type="project" value="InterPro"/>
</dbReference>
<name>A0A520M7R1_9GAMM</name>
<dbReference type="EMBL" id="SHBM01000033">
    <property type="protein sequence ID" value="RZO17238.1"/>
    <property type="molecule type" value="Genomic_DNA"/>
</dbReference>
<feature type="non-terminal residue" evidence="6">
    <location>
        <position position="180"/>
    </location>
</feature>
<dbReference type="Proteomes" id="UP000318359">
    <property type="component" value="Unassembled WGS sequence"/>
</dbReference>
<dbReference type="InterPro" id="IPR050986">
    <property type="entry name" value="GutQ/KpsF_isomerases"/>
</dbReference>